<protein>
    <submittedName>
        <fullName evidence="2">Uncharacterized protein</fullName>
    </submittedName>
</protein>
<gene>
    <name evidence="2" type="ORF">NCTC10738_04025</name>
</gene>
<dbReference type="KEGG" id="salg:BS332_17490"/>
<reference evidence="2 3" key="1">
    <citation type="submission" date="2018-06" db="EMBL/GenBank/DDBJ databases">
        <authorList>
            <consortium name="Pathogen Informatics"/>
            <person name="Doyle S."/>
        </authorList>
    </citation>
    <scope>NUCLEOTIDE SEQUENCE [LARGE SCALE GENOMIC DNA]</scope>
    <source>
        <strain evidence="2 3">NCTC10738</strain>
    </source>
</reference>
<feature type="region of interest" description="Disordered" evidence="1">
    <location>
        <begin position="180"/>
        <end position="240"/>
    </location>
</feature>
<feature type="compositionally biased region" description="Polar residues" evidence="1">
    <location>
        <begin position="201"/>
        <end position="210"/>
    </location>
</feature>
<evidence type="ECO:0000313" key="3">
    <source>
        <dbReference type="Proteomes" id="UP000254069"/>
    </source>
</evidence>
<organism evidence="2 3">
    <name type="scientific">Shewanella algae</name>
    <dbReference type="NCBI Taxonomy" id="38313"/>
    <lineage>
        <taxon>Bacteria</taxon>
        <taxon>Pseudomonadati</taxon>
        <taxon>Pseudomonadota</taxon>
        <taxon>Gammaproteobacteria</taxon>
        <taxon>Alteromonadales</taxon>
        <taxon>Shewanellaceae</taxon>
        <taxon>Shewanella</taxon>
    </lineage>
</organism>
<accession>A0A380BXS4</accession>
<dbReference type="AlphaFoldDB" id="A0A380BXS4"/>
<proteinExistence type="predicted"/>
<dbReference type="Proteomes" id="UP000254069">
    <property type="component" value="Unassembled WGS sequence"/>
</dbReference>
<name>A0A380BXS4_9GAMM</name>
<dbReference type="EMBL" id="UGYO01000002">
    <property type="protein sequence ID" value="SUJ08008.1"/>
    <property type="molecule type" value="Genomic_DNA"/>
</dbReference>
<evidence type="ECO:0000313" key="2">
    <source>
        <dbReference type="EMBL" id="SUJ08008.1"/>
    </source>
</evidence>
<sequence length="367" mass="40442">MPYLPEKFIARRDESSAAMASLSFSIPGRDAAFELGLDEIINPCSCKPSHSQSHSIAPFFAQSPFNQQLGFQPQCLAQVGMAKKAEQGDGEAKGNAFSSWTAAGAAHLVLLLGLSWFWQQAEWQRVVTEPAKPKALQSYLYFSQPSPKPLTPAPEALEEEAITQTKEAIEVQKAEQQKQAAEESVQETEQVAVQDQKEQSIPKTRAQSVKPTGRVIEETKNAAVPAPERANDFRPQPAEQAPLDFSSSALKSARKVLQHSQQQALQQLSQQYADKATGRKSLSEMDGEMEVLWVNDADDFNKVASLDLPLDPNRIVKDGDTCYRVVKVPTPLNPYAENLGFPFKCGQTEMEKALKEAVASRLKRLGK</sequence>
<keyword evidence="3" id="KW-1185">Reference proteome</keyword>
<evidence type="ECO:0000256" key="1">
    <source>
        <dbReference type="SAM" id="MobiDB-lite"/>
    </source>
</evidence>